<dbReference type="FunFam" id="3.40.50.2000:FF:000050">
    <property type="entry name" value="UDP-glucuronosyltransferase"/>
    <property type="match status" value="1"/>
</dbReference>
<proteinExistence type="inferred from homology"/>
<comment type="catalytic activity">
    <reaction evidence="5">
        <text>glucuronate acceptor + UDP-alpha-D-glucuronate = acceptor beta-D-glucuronoside + UDP + H(+)</text>
        <dbReference type="Rhea" id="RHEA:21032"/>
        <dbReference type="ChEBI" id="CHEBI:15378"/>
        <dbReference type="ChEBI" id="CHEBI:58052"/>
        <dbReference type="ChEBI" id="CHEBI:58223"/>
        <dbReference type="ChEBI" id="CHEBI:132367"/>
        <dbReference type="ChEBI" id="CHEBI:132368"/>
        <dbReference type="EC" id="2.4.1.17"/>
    </reaction>
</comment>
<dbReference type="EC" id="2.4.1.17" evidence="5"/>
<gene>
    <name evidence="6" type="ORF">O3G_MSEX007864</name>
</gene>
<sequence>MFREITVLILLSHNVFGFNILAMVSLPLRSHYMAFKPFFCELANRGHNVTVINNFPDAEMIPNMKFIDIEAPVISTLPTMDYYETISSSFLHLNGFMRHLPRTAGYVRKDCETILKNEKIKQHMESNKYDVIFVELFESDCGLAYVMHMSEAPVIGIKSHVLLPTAYPQLGLPFNFASDPYYRSNMGANPPLRQKLENYVINLLEYARMWYINRMINQMFKEHFPYKRIELVEGRKERLKMVFAYQHFSVTGARLLAPQLLEIGGIHVGKPKPVPKDIETILANAKHGAIYVSFGTYLKPYTMSEKKLQQFLSAFGQMPYTFIWKIDNITIPEGYNNIHIGSWWPQLDILCHPKVLGFVSHGGMLSISEAAHCAKPMITMPFFGDQFSNSAAVRNVGMGKTLYLSDVTAENLVEAVYHLTSNEMQQNARRVSRMWHDRPQPVMDSAIYWTEYVARHVHAPPSLPSKFNTWFENSLLDVYAILLLVLLAVFIILYLIFKICKLIVVMLFKMVFRPRKNKKE</sequence>
<protein>
    <recommendedName>
        <fullName evidence="5">UDP-glucuronosyltransferase</fullName>
        <ecNumber evidence="5">2.4.1.17</ecNumber>
    </recommendedName>
</protein>
<evidence type="ECO:0000256" key="1">
    <source>
        <dbReference type="ARBA" id="ARBA00009995"/>
    </source>
</evidence>
<evidence type="ECO:0000313" key="6">
    <source>
        <dbReference type="EMBL" id="KAG6452906.1"/>
    </source>
</evidence>
<dbReference type="EMBL" id="JH668432">
    <property type="protein sequence ID" value="KAG6452906.1"/>
    <property type="molecule type" value="Genomic_DNA"/>
</dbReference>
<dbReference type="InterPro" id="IPR050271">
    <property type="entry name" value="UDP-glycosyltransferase"/>
</dbReference>
<keyword evidence="7" id="KW-1185">Reference proteome</keyword>
<dbReference type="Pfam" id="PF00201">
    <property type="entry name" value="UDPGT"/>
    <property type="match status" value="1"/>
</dbReference>
<dbReference type="Proteomes" id="UP000791440">
    <property type="component" value="Unassembled WGS sequence"/>
</dbReference>
<evidence type="ECO:0000256" key="2">
    <source>
        <dbReference type="ARBA" id="ARBA00022676"/>
    </source>
</evidence>
<dbReference type="PANTHER" id="PTHR48043:SF145">
    <property type="entry name" value="FI06409P-RELATED"/>
    <property type="match status" value="1"/>
</dbReference>
<dbReference type="SUPFAM" id="SSF53756">
    <property type="entry name" value="UDP-Glycosyltransferase/glycogen phosphorylase"/>
    <property type="match status" value="1"/>
</dbReference>
<dbReference type="GO" id="GO:0016020">
    <property type="term" value="C:membrane"/>
    <property type="evidence" value="ECO:0007669"/>
    <property type="project" value="UniProtKB-SubCell"/>
</dbReference>
<organism evidence="6 7">
    <name type="scientific">Manduca sexta</name>
    <name type="common">Tobacco hawkmoth</name>
    <name type="synonym">Tobacco hornworm</name>
    <dbReference type="NCBI Taxonomy" id="7130"/>
    <lineage>
        <taxon>Eukaryota</taxon>
        <taxon>Metazoa</taxon>
        <taxon>Ecdysozoa</taxon>
        <taxon>Arthropoda</taxon>
        <taxon>Hexapoda</taxon>
        <taxon>Insecta</taxon>
        <taxon>Pterygota</taxon>
        <taxon>Neoptera</taxon>
        <taxon>Endopterygota</taxon>
        <taxon>Lepidoptera</taxon>
        <taxon>Glossata</taxon>
        <taxon>Ditrysia</taxon>
        <taxon>Bombycoidea</taxon>
        <taxon>Sphingidae</taxon>
        <taxon>Sphinginae</taxon>
        <taxon>Sphingini</taxon>
        <taxon>Manduca</taxon>
    </lineage>
</organism>
<evidence type="ECO:0000256" key="5">
    <source>
        <dbReference type="RuleBase" id="RU362059"/>
    </source>
</evidence>
<feature type="transmembrane region" description="Helical" evidence="5">
    <location>
        <begin position="478"/>
        <end position="508"/>
    </location>
</feature>
<name>A0A921Z8T7_MANSE</name>
<keyword evidence="5" id="KW-0472">Membrane</keyword>
<accession>A0A921Z8T7</accession>
<evidence type="ECO:0000313" key="7">
    <source>
        <dbReference type="Proteomes" id="UP000791440"/>
    </source>
</evidence>
<dbReference type="GO" id="GO:0015020">
    <property type="term" value="F:glucuronosyltransferase activity"/>
    <property type="evidence" value="ECO:0007669"/>
    <property type="project" value="UniProtKB-EC"/>
</dbReference>
<reference evidence="6" key="2">
    <citation type="submission" date="2020-12" db="EMBL/GenBank/DDBJ databases">
        <authorList>
            <person name="Kanost M."/>
        </authorList>
    </citation>
    <scope>NUCLEOTIDE SEQUENCE</scope>
</reference>
<dbReference type="PANTHER" id="PTHR48043">
    <property type="entry name" value="EG:EG0003.4 PROTEIN-RELATED"/>
    <property type="match status" value="1"/>
</dbReference>
<keyword evidence="3 4" id="KW-0808">Transferase</keyword>
<evidence type="ECO:0000256" key="3">
    <source>
        <dbReference type="ARBA" id="ARBA00022679"/>
    </source>
</evidence>
<dbReference type="InterPro" id="IPR002213">
    <property type="entry name" value="UDP_glucos_trans"/>
</dbReference>
<dbReference type="InterPro" id="IPR035595">
    <property type="entry name" value="UDP_glycos_trans_CS"/>
</dbReference>
<keyword evidence="5" id="KW-1133">Transmembrane helix</keyword>
<reference evidence="6" key="1">
    <citation type="journal article" date="2016" name="Insect Biochem. Mol. Biol.">
        <title>Multifaceted biological insights from a draft genome sequence of the tobacco hornworm moth, Manduca sexta.</title>
        <authorList>
            <person name="Kanost M.R."/>
            <person name="Arrese E.L."/>
            <person name="Cao X."/>
            <person name="Chen Y.R."/>
            <person name="Chellapilla S."/>
            <person name="Goldsmith M.R."/>
            <person name="Grosse-Wilde E."/>
            <person name="Heckel D.G."/>
            <person name="Herndon N."/>
            <person name="Jiang H."/>
            <person name="Papanicolaou A."/>
            <person name="Qu J."/>
            <person name="Soulages J.L."/>
            <person name="Vogel H."/>
            <person name="Walters J."/>
            <person name="Waterhouse R.M."/>
            <person name="Ahn S.J."/>
            <person name="Almeida F.C."/>
            <person name="An C."/>
            <person name="Aqrawi P."/>
            <person name="Bretschneider A."/>
            <person name="Bryant W.B."/>
            <person name="Bucks S."/>
            <person name="Chao H."/>
            <person name="Chevignon G."/>
            <person name="Christen J.M."/>
            <person name="Clarke D.F."/>
            <person name="Dittmer N.T."/>
            <person name="Ferguson L.C.F."/>
            <person name="Garavelou S."/>
            <person name="Gordon K.H.J."/>
            <person name="Gunaratna R.T."/>
            <person name="Han Y."/>
            <person name="Hauser F."/>
            <person name="He Y."/>
            <person name="Heidel-Fischer H."/>
            <person name="Hirsh A."/>
            <person name="Hu Y."/>
            <person name="Jiang H."/>
            <person name="Kalra D."/>
            <person name="Klinner C."/>
            <person name="Konig C."/>
            <person name="Kovar C."/>
            <person name="Kroll A.R."/>
            <person name="Kuwar S.S."/>
            <person name="Lee S.L."/>
            <person name="Lehman R."/>
            <person name="Li K."/>
            <person name="Li Z."/>
            <person name="Liang H."/>
            <person name="Lovelace S."/>
            <person name="Lu Z."/>
            <person name="Mansfield J.H."/>
            <person name="McCulloch K.J."/>
            <person name="Mathew T."/>
            <person name="Morton B."/>
            <person name="Muzny D.M."/>
            <person name="Neunemann D."/>
            <person name="Ongeri F."/>
            <person name="Pauchet Y."/>
            <person name="Pu L.L."/>
            <person name="Pyrousis I."/>
            <person name="Rao X.J."/>
            <person name="Redding A."/>
            <person name="Roesel C."/>
            <person name="Sanchez-Gracia A."/>
            <person name="Schaack S."/>
            <person name="Shukla A."/>
            <person name="Tetreau G."/>
            <person name="Wang Y."/>
            <person name="Xiong G.H."/>
            <person name="Traut W."/>
            <person name="Walsh T.K."/>
            <person name="Worley K.C."/>
            <person name="Wu D."/>
            <person name="Wu W."/>
            <person name="Wu Y.Q."/>
            <person name="Zhang X."/>
            <person name="Zou Z."/>
            <person name="Zucker H."/>
            <person name="Briscoe A.D."/>
            <person name="Burmester T."/>
            <person name="Clem R.J."/>
            <person name="Feyereisen R."/>
            <person name="Grimmelikhuijzen C.J.P."/>
            <person name="Hamodrakas S.J."/>
            <person name="Hansson B.S."/>
            <person name="Huguet E."/>
            <person name="Jermiin L.S."/>
            <person name="Lan Q."/>
            <person name="Lehman H.K."/>
            <person name="Lorenzen M."/>
            <person name="Merzendorfer H."/>
            <person name="Michalopoulos I."/>
            <person name="Morton D.B."/>
            <person name="Muthukrishnan S."/>
            <person name="Oakeshott J.G."/>
            <person name="Palmer W."/>
            <person name="Park Y."/>
            <person name="Passarelli A.L."/>
            <person name="Rozas J."/>
            <person name="Schwartz L.M."/>
            <person name="Smith W."/>
            <person name="Southgate A."/>
            <person name="Vilcinskas A."/>
            <person name="Vogt R."/>
            <person name="Wang P."/>
            <person name="Werren J."/>
            <person name="Yu X.Q."/>
            <person name="Zhou J.J."/>
            <person name="Brown S.J."/>
            <person name="Scherer S.E."/>
            <person name="Richards S."/>
            <person name="Blissard G.W."/>
        </authorList>
    </citation>
    <scope>NUCLEOTIDE SEQUENCE</scope>
</reference>
<keyword evidence="2 4" id="KW-0328">Glycosyltransferase</keyword>
<comment type="similarity">
    <text evidence="1 4">Belongs to the UDP-glycosyltransferase family.</text>
</comment>
<comment type="caution">
    <text evidence="6">The sequence shown here is derived from an EMBL/GenBank/DDBJ whole genome shotgun (WGS) entry which is preliminary data.</text>
</comment>
<dbReference type="PROSITE" id="PS00375">
    <property type="entry name" value="UDPGT"/>
    <property type="match status" value="1"/>
</dbReference>
<dbReference type="AlphaFoldDB" id="A0A921Z8T7"/>
<evidence type="ECO:0000256" key="4">
    <source>
        <dbReference type="RuleBase" id="RU003718"/>
    </source>
</evidence>
<keyword evidence="5" id="KW-0812">Transmembrane</keyword>
<dbReference type="CDD" id="cd03784">
    <property type="entry name" value="GT1_Gtf-like"/>
    <property type="match status" value="1"/>
</dbReference>
<comment type="subcellular location">
    <subcellularLocation>
        <location evidence="5">Membrane</location>
        <topology evidence="5">Single-pass membrane protein</topology>
    </subcellularLocation>
</comment>
<dbReference type="Gene3D" id="3.40.50.2000">
    <property type="entry name" value="Glycogen Phosphorylase B"/>
    <property type="match status" value="1"/>
</dbReference>